<evidence type="ECO:0000256" key="1">
    <source>
        <dbReference type="SAM" id="Phobius"/>
    </source>
</evidence>
<dbReference type="EMBL" id="JBHSAS010000009">
    <property type="protein sequence ID" value="MFC4028451.1"/>
    <property type="molecule type" value="Genomic_DNA"/>
</dbReference>
<comment type="caution">
    <text evidence="2">The sequence shown here is derived from an EMBL/GenBank/DDBJ whole genome shotgun (WGS) entry which is preliminary data.</text>
</comment>
<dbReference type="InterPro" id="IPR027417">
    <property type="entry name" value="P-loop_NTPase"/>
</dbReference>
<gene>
    <name evidence="2" type="ORF">ACFOS1_13605</name>
</gene>
<keyword evidence="1" id="KW-0472">Membrane</keyword>
<keyword evidence="1" id="KW-1133">Transmembrane helix</keyword>
<sequence length="283" mass="33042">MNIIYILGTGRTGTTLLGIALSNNSDIFDTGEILKFCKLRGEPHGFDSSTPNYIFWKGIFNKLKDRVDINHSLDETIHKIEYHKYFFKNFFLRKRSVRYKNYINKFIDALDEEIGENYIVDSSKYPGRALSLKNHVNSRHNINYVYIKRNPISVVNSFSKKNVEQPSKGFLASNAYYFLVNLCCLCFLCTIKRDEKITIRYEDFISRPEEVLNKIQSKFKINLSSSVELIKENKELKTGFIFEGNRIRLKSGVILKKSDQQISPNGIKDYLTLLINGFWYYIK</sequence>
<dbReference type="Pfam" id="PF13469">
    <property type="entry name" value="Sulfotransfer_3"/>
    <property type="match status" value="1"/>
</dbReference>
<name>A0ABV8HB36_9FLAO</name>
<dbReference type="RefSeq" id="WP_290236379.1">
    <property type="nucleotide sequence ID" value="NZ_JAUFPZ010000002.1"/>
</dbReference>
<accession>A0ABV8HB36</accession>
<protein>
    <submittedName>
        <fullName evidence="2">Sulfotransferase</fullName>
    </submittedName>
</protein>
<proteinExistence type="predicted"/>
<feature type="transmembrane region" description="Helical" evidence="1">
    <location>
        <begin position="175"/>
        <end position="191"/>
    </location>
</feature>
<keyword evidence="3" id="KW-1185">Reference proteome</keyword>
<dbReference type="Proteomes" id="UP001595793">
    <property type="component" value="Unassembled WGS sequence"/>
</dbReference>
<evidence type="ECO:0000313" key="2">
    <source>
        <dbReference type="EMBL" id="MFC4028451.1"/>
    </source>
</evidence>
<dbReference type="Gene3D" id="3.40.50.300">
    <property type="entry name" value="P-loop containing nucleotide triphosphate hydrolases"/>
    <property type="match status" value="1"/>
</dbReference>
<evidence type="ECO:0000313" key="3">
    <source>
        <dbReference type="Proteomes" id="UP001595793"/>
    </source>
</evidence>
<reference evidence="3" key="1">
    <citation type="journal article" date="2019" name="Int. J. Syst. Evol. Microbiol.">
        <title>The Global Catalogue of Microorganisms (GCM) 10K type strain sequencing project: providing services to taxonomists for standard genome sequencing and annotation.</title>
        <authorList>
            <consortium name="The Broad Institute Genomics Platform"/>
            <consortium name="The Broad Institute Genome Sequencing Center for Infectious Disease"/>
            <person name="Wu L."/>
            <person name="Ma J."/>
        </authorList>
    </citation>
    <scope>NUCLEOTIDE SEQUENCE [LARGE SCALE GENOMIC DNA]</scope>
    <source>
        <strain evidence="3">CECT 9128</strain>
    </source>
</reference>
<dbReference type="SUPFAM" id="SSF52540">
    <property type="entry name" value="P-loop containing nucleoside triphosphate hydrolases"/>
    <property type="match status" value="1"/>
</dbReference>
<keyword evidence="1" id="KW-0812">Transmembrane</keyword>
<organism evidence="2 3">
    <name type="scientific">Zunongwangia endophytica</name>
    <dbReference type="NCBI Taxonomy" id="1808945"/>
    <lineage>
        <taxon>Bacteria</taxon>
        <taxon>Pseudomonadati</taxon>
        <taxon>Bacteroidota</taxon>
        <taxon>Flavobacteriia</taxon>
        <taxon>Flavobacteriales</taxon>
        <taxon>Flavobacteriaceae</taxon>
        <taxon>Zunongwangia</taxon>
    </lineage>
</organism>